<dbReference type="PANTHER" id="PTHR15462">
    <property type="entry name" value="SERINE PROTEASE"/>
    <property type="match status" value="1"/>
</dbReference>
<dbReference type="InterPro" id="IPR009003">
    <property type="entry name" value="Peptidase_S1_PA"/>
</dbReference>
<gene>
    <name evidence="3" type="ORF">B0H63DRAFT_394716</name>
</gene>
<evidence type="ECO:0000313" key="4">
    <source>
        <dbReference type="Proteomes" id="UP001285441"/>
    </source>
</evidence>
<evidence type="ECO:0000313" key="3">
    <source>
        <dbReference type="EMBL" id="KAK3385884.1"/>
    </source>
</evidence>
<dbReference type="InterPro" id="IPR043504">
    <property type="entry name" value="Peptidase_S1_PA_chymotrypsin"/>
</dbReference>
<reference evidence="3" key="1">
    <citation type="journal article" date="2023" name="Mol. Phylogenet. Evol.">
        <title>Genome-scale phylogeny and comparative genomics of the fungal order Sordariales.</title>
        <authorList>
            <person name="Hensen N."/>
            <person name="Bonometti L."/>
            <person name="Westerberg I."/>
            <person name="Brannstrom I.O."/>
            <person name="Guillou S."/>
            <person name="Cros-Aarteil S."/>
            <person name="Calhoun S."/>
            <person name="Haridas S."/>
            <person name="Kuo A."/>
            <person name="Mondo S."/>
            <person name="Pangilinan J."/>
            <person name="Riley R."/>
            <person name="LaButti K."/>
            <person name="Andreopoulos B."/>
            <person name="Lipzen A."/>
            <person name="Chen C."/>
            <person name="Yan M."/>
            <person name="Daum C."/>
            <person name="Ng V."/>
            <person name="Clum A."/>
            <person name="Steindorff A."/>
            <person name="Ohm R.A."/>
            <person name="Martin F."/>
            <person name="Silar P."/>
            <person name="Natvig D.O."/>
            <person name="Lalanne C."/>
            <person name="Gautier V."/>
            <person name="Ament-Velasquez S.L."/>
            <person name="Kruys A."/>
            <person name="Hutchinson M.I."/>
            <person name="Powell A.J."/>
            <person name="Barry K."/>
            <person name="Miller A.N."/>
            <person name="Grigoriev I.V."/>
            <person name="Debuchy R."/>
            <person name="Gladieux P."/>
            <person name="Hiltunen Thoren M."/>
            <person name="Johannesson H."/>
        </authorList>
    </citation>
    <scope>NUCLEOTIDE SEQUENCE</scope>
    <source>
        <strain evidence="3">CBS 232.78</strain>
    </source>
</reference>
<dbReference type="Gene3D" id="2.40.10.10">
    <property type="entry name" value="Trypsin-like serine proteases"/>
    <property type="match status" value="2"/>
</dbReference>
<protein>
    <recommendedName>
        <fullName evidence="5">Serine protease</fullName>
    </recommendedName>
</protein>
<name>A0AAE0U0A8_9PEZI</name>
<accession>A0AAE0U0A8</accession>
<organism evidence="3 4">
    <name type="scientific">Podospora didyma</name>
    <dbReference type="NCBI Taxonomy" id="330526"/>
    <lineage>
        <taxon>Eukaryota</taxon>
        <taxon>Fungi</taxon>
        <taxon>Dikarya</taxon>
        <taxon>Ascomycota</taxon>
        <taxon>Pezizomycotina</taxon>
        <taxon>Sordariomycetes</taxon>
        <taxon>Sordariomycetidae</taxon>
        <taxon>Sordariales</taxon>
        <taxon>Podosporaceae</taxon>
        <taxon>Podospora</taxon>
    </lineage>
</organism>
<dbReference type="InterPro" id="IPR050966">
    <property type="entry name" value="Glutamyl_endopeptidase"/>
</dbReference>
<sequence>MRYEGQEKGSHQYAMGTGWLISPDILVTAGHNVYDWSGEDVGYGRAVHIKAYIGYHGKNNAASVITQTRVAKRIVTTGEWLESRENRHRDVAIIQLDSAFTGNLRPFRYKATPNGKDLMMGVVGFPADKSSADKDDGEKGAEMYEEFQGVRTNLAKEKINPLGMLQYRISSFGGQSGAPVLQKTESGELIAVGTHVYGGGQKNQASVIGPSGNDYEALLNALKNDLPSVGTHHGINLVQKVEKNGPAENGPASDQSAQSESFFGILKTVTSVAGTVLPIFGGPFAAIAGAAISGISALTESGFVDTKGSPGATERAILAEASLQAILALPEDSAVGHKVIGEMEKTYKTLAPNLDYITPRITPALIRSAKQIVTTYGDKLTDTPKTQAKRLPLRGLSDAESGIQQTPFVEGMLADSKPLEGGAPESWGILGSIVETGLKYGKPILRDAAQQGLNYLSGLIKESASAPESNFSSDELQTAGLVAKRALLGEAALLAVEKLSKNELSTLNIPSSGPSGEAAEESFFDFIKTSAQNIAVVVRKAAPDVIKAVVPIFVDAVAGDKKNGASSSGAESFLSPFAPVGGPGSLRKKPSTIFDRVQGNSKPTTANGGLQVSAIGPPSTMKGLLEGSESSESAGGRREYMMRRRMALGPDSNQDRPVFADE</sequence>
<dbReference type="AlphaFoldDB" id="A0AAE0U0A8"/>
<dbReference type="SUPFAM" id="SSF50494">
    <property type="entry name" value="Trypsin-like serine proteases"/>
    <property type="match status" value="1"/>
</dbReference>
<feature type="compositionally biased region" description="Low complexity" evidence="2">
    <location>
        <begin position="623"/>
        <end position="634"/>
    </location>
</feature>
<feature type="compositionally biased region" description="Polar residues" evidence="2">
    <location>
        <begin position="598"/>
        <end position="610"/>
    </location>
</feature>
<reference evidence="3" key="2">
    <citation type="submission" date="2023-06" db="EMBL/GenBank/DDBJ databases">
        <authorList>
            <consortium name="Lawrence Berkeley National Laboratory"/>
            <person name="Haridas S."/>
            <person name="Hensen N."/>
            <person name="Bonometti L."/>
            <person name="Westerberg I."/>
            <person name="Brannstrom I.O."/>
            <person name="Guillou S."/>
            <person name="Cros-Aarteil S."/>
            <person name="Calhoun S."/>
            <person name="Kuo A."/>
            <person name="Mondo S."/>
            <person name="Pangilinan J."/>
            <person name="Riley R."/>
            <person name="LaButti K."/>
            <person name="Andreopoulos B."/>
            <person name="Lipzen A."/>
            <person name="Chen C."/>
            <person name="Yanf M."/>
            <person name="Daum C."/>
            <person name="Ng V."/>
            <person name="Clum A."/>
            <person name="Steindorff A."/>
            <person name="Ohm R."/>
            <person name="Martin F."/>
            <person name="Silar P."/>
            <person name="Natvig D."/>
            <person name="Lalanne C."/>
            <person name="Gautier V."/>
            <person name="Ament-velasquez S.L."/>
            <person name="Kruys A."/>
            <person name="Hutchinson M.I."/>
            <person name="Powell A.J."/>
            <person name="Barry K."/>
            <person name="Miller A.N."/>
            <person name="Grigoriev I.V."/>
            <person name="Debuchy R."/>
            <person name="Gladieux P."/>
            <person name="Thoren M.H."/>
            <person name="Johannesson H."/>
        </authorList>
    </citation>
    <scope>NUCLEOTIDE SEQUENCE</scope>
    <source>
        <strain evidence="3">CBS 232.78</strain>
    </source>
</reference>
<keyword evidence="4" id="KW-1185">Reference proteome</keyword>
<evidence type="ECO:0000256" key="2">
    <source>
        <dbReference type="SAM" id="MobiDB-lite"/>
    </source>
</evidence>
<dbReference type="Proteomes" id="UP001285441">
    <property type="component" value="Unassembled WGS sequence"/>
</dbReference>
<dbReference type="PANTHER" id="PTHR15462:SF8">
    <property type="entry name" value="SERINE PROTEASE"/>
    <property type="match status" value="1"/>
</dbReference>
<feature type="region of interest" description="Disordered" evidence="2">
    <location>
        <begin position="579"/>
        <end position="662"/>
    </location>
</feature>
<dbReference type="Pfam" id="PF13365">
    <property type="entry name" value="Trypsin_2"/>
    <property type="match status" value="1"/>
</dbReference>
<proteinExistence type="predicted"/>
<evidence type="ECO:0000256" key="1">
    <source>
        <dbReference type="ARBA" id="ARBA00022729"/>
    </source>
</evidence>
<dbReference type="EMBL" id="JAULSW010000004">
    <property type="protein sequence ID" value="KAK3385884.1"/>
    <property type="molecule type" value="Genomic_DNA"/>
</dbReference>
<comment type="caution">
    <text evidence="3">The sequence shown here is derived from an EMBL/GenBank/DDBJ whole genome shotgun (WGS) entry which is preliminary data.</text>
</comment>
<keyword evidence="1" id="KW-0732">Signal</keyword>
<evidence type="ECO:0008006" key="5">
    <source>
        <dbReference type="Google" id="ProtNLM"/>
    </source>
</evidence>